<feature type="transmembrane region" description="Helical" evidence="2">
    <location>
        <begin position="20"/>
        <end position="38"/>
    </location>
</feature>
<feature type="compositionally biased region" description="Basic and acidic residues" evidence="1">
    <location>
        <begin position="120"/>
        <end position="141"/>
    </location>
</feature>
<dbReference type="STRING" id="1130080.SAMN04488113_10267"/>
<keyword evidence="2" id="KW-0812">Transmembrane</keyword>
<dbReference type="EMBL" id="FNYW01000002">
    <property type="protein sequence ID" value="SEI52645.1"/>
    <property type="molecule type" value="Genomic_DNA"/>
</dbReference>
<name>A0A1H6RM06_9LACT</name>
<evidence type="ECO:0008006" key="5">
    <source>
        <dbReference type="Google" id="ProtNLM"/>
    </source>
</evidence>
<evidence type="ECO:0000313" key="3">
    <source>
        <dbReference type="EMBL" id="SEI52645.1"/>
    </source>
</evidence>
<evidence type="ECO:0000256" key="2">
    <source>
        <dbReference type="SAM" id="Phobius"/>
    </source>
</evidence>
<keyword evidence="2" id="KW-1133">Transmembrane helix</keyword>
<dbReference type="AlphaFoldDB" id="A0A1H6RM06"/>
<evidence type="ECO:0000313" key="4">
    <source>
        <dbReference type="Proteomes" id="UP000198564"/>
    </source>
</evidence>
<keyword evidence="2" id="KW-0472">Membrane</keyword>
<keyword evidence="4" id="KW-1185">Reference proteome</keyword>
<evidence type="ECO:0000256" key="1">
    <source>
        <dbReference type="SAM" id="MobiDB-lite"/>
    </source>
</evidence>
<protein>
    <recommendedName>
        <fullName evidence="5">Competence protein ComGG</fullName>
    </recommendedName>
</protein>
<gene>
    <name evidence="3" type="ORF">SAMN04488113_10267</name>
</gene>
<dbReference type="Proteomes" id="UP000198564">
    <property type="component" value="Unassembled WGS sequence"/>
</dbReference>
<sequence length="147" mass="17015">MQSTKKITTEDEGSLLLSTFYLLIFISFLILSLTGIIYNQLTQLQLTSQAYEAKALIEVSQNMLREKDDLDKIERAMLYFKQGEVQIKKLSEREYKLEARLNNAYKSSLTFSIPKEVKTEEAQEIKEPQKEIQDTSKENKAVEPLVE</sequence>
<organism evidence="3 4">
    <name type="scientific">Alkalibacterium gilvum</name>
    <dbReference type="NCBI Taxonomy" id="1130080"/>
    <lineage>
        <taxon>Bacteria</taxon>
        <taxon>Bacillati</taxon>
        <taxon>Bacillota</taxon>
        <taxon>Bacilli</taxon>
        <taxon>Lactobacillales</taxon>
        <taxon>Carnobacteriaceae</taxon>
        <taxon>Alkalibacterium</taxon>
    </lineage>
</organism>
<reference evidence="4" key="1">
    <citation type="submission" date="2016-10" db="EMBL/GenBank/DDBJ databases">
        <authorList>
            <person name="Varghese N."/>
            <person name="Submissions S."/>
        </authorList>
    </citation>
    <scope>NUCLEOTIDE SEQUENCE [LARGE SCALE GENOMIC DNA]</scope>
    <source>
        <strain evidence="4">DSM 25751</strain>
    </source>
</reference>
<dbReference type="OrthoDB" id="2168680at2"/>
<accession>A0A1H6RM06</accession>
<proteinExistence type="predicted"/>
<dbReference type="RefSeq" id="WP_091632249.1">
    <property type="nucleotide sequence ID" value="NZ_FNYW01000002.1"/>
</dbReference>
<feature type="region of interest" description="Disordered" evidence="1">
    <location>
        <begin position="120"/>
        <end position="147"/>
    </location>
</feature>